<evidence type="ECO:0000256" key="7">
    <source>
        <dbReference type="ARBA" id="ARBA00023136"/>
    </source>
</evidence>
<dbReference type="OrthoDB" id="422637at2759"/>
<dbReference type="SMART" id="SM00382">
    <property type="entry name" value="AAA"/>
    <property type="match status" value="1"/>
</dbReference>
<keyword evidence="5 10" id="KW-0067">ATP-binding</keyword>
<keyword evidence="12" id="KW-1185">Reference proteome</keyword>
<dbReference type="InterPro" id="IPR003439">
    <property type="entry name" value="ABC_transporter-like_ATP-bd"/>
</dbReference>
<dbReference type="InterPro" id="IPR050835">
    <property type="entry name" value="ABC_transporter_sub-D"/>
</dbReference>
<reference evidence="10 12" key="1">
    <citation type="journal article" date="2013" name="PLoS ONE">
        <title>Predicting the Proteins of Angomonas deanei, Strigomonas culicis and Their Respective Endosymbionts Reveals New Aspects of the Trypanosomatidae Family.</title>
        <authorList>
            <person name="Motta M.C."/>
            <person name="Martins A.C."/>
            <person name="de Souza S.S."/>
            <person name="Catta-Preta C.M."/>
            <person name="Silva R."/>
            <person name="Klein C.C."/>
            <person name="de Almeida L.G."/>
            <person name="de Lima Cunha O."/>
            <person name="Ciapina L.P."/>
            <person name="Brocchi M."/>
            <person name="Colabardini A.C."/>
            <person name="de Araujo Lima B."/>
            <person name="Machado C.R."/>
            <person name="de Almeida Soares C.M."/>
            <person name="Probst C.M."/>
            <person name="de Menezes C.B."/>
            <person name="Thompson C.E."/>
            <person name="Bartholomeu D.C."/>
            <person name="Gradia D.F."/>
            <person name="Pavoni D.P."/>
            <person name="Grisard E.C."/>
            <person name="Fantinatti-Garboggini F."/>
            <person name="Marchini F.K."/>
            <person name="Rodrigues-Luiz G.F."/>
            <person name="Wagner G."/>
            <person name="Goldman G.H."/>
            <person name="Fietto J.L."/>
            <person name="Elias M.C."/>
            <person name="Goldman M.H."/>
            <person name="Sagot M.F."/>
            <person name="Pereira M."/>
            <person name="Stoco P.H."/>
            <person name="de Mendonca-Neto R.P."/>
            <person name="Teixeira S.M."/>
            <person name="Maciel T.E."/>
            <person name="de Oliveira Mendes T.A."/>
            <person name="Urmenyi T.P."/>
            <person name="de Souza W."/>
            <person name="Schenkman S."/>
            <person name="de Vasconcelos A.T."/>
        </authorList>
    </citation>
    <scope>NUCLEOTIDE SEQUENCE [LARGE SCALE GENOMIC DNA]</scope>
</reference>
<dbReference type="EMBL" id="ATMH01009046">
    <property type="protein sequence ID" value="EPY20329.1"/>
    <property type="molecule type" value="Genomic_DNA"/>
</dbReference>
<sequence>MDALGSYVSEYVKARVSDVHMVGWIGGALAVLAFTQATSPGAKMVRANPPPNIAKLELFYKSKRRSSVQLPNETWRGKIAFLLKLAIPSIKSREVYVMLWSTLLLLIRAFLAVRIARKVGKLGKVAVQGQMRPLLLSIAGFIASCAPAAVLNSSLDYWKEMLDLYFRENLTVYFDSRYFSDKVFFRLAGLHDVDNVDQRVTEDIKRWCHMCSHLSTSITRPLVETVTFTTILSKLIGWKATGAAWGYYLLFVYLVKTFGPNTDWLANQRMQKEGAFRAAHQSLLGHAEEVCISHGSAFTEDGLNRLFKEVTDQARYASYVHARFNLLQTAYTKYGSVLVGYAVCCVGVSRTLTSPATTVEDLSGMLAEISYSFKIMAKNVGHLLWNIKSVAILNGYSQRLYQLVEALDVAEFEVAQQNDRVNMSPRGSRLSLNALADCLLLNPLDQYGRVVRGDHIEFMNVPLMLPNGEVLCPSLSFHVKPGMNLLIMGPNGCGKSSTFRVLGELWPLRGGRITKPEKEQMYYVPQRPYMYDGTLFEQIIYPLRKRDVSVGEADLYTCLEMAGLDYIFNRPHISWNARLSWRDDSLSLGEKQRLAMARLFFHRPRFAILDECSSLIDLDVEQQLYERCHELGITLITIAHRRTVWHHHNWILNFDGNGGYMFSPLRLEGDDSALKLVLTNIVSASDASMVGKEVVLQVSDLKIENEEENEADVE</sequence>
<evidence type="ECO:0000256" key="4">
    <source>
        <dbReference type="ARBA" id="ARBA00022741"/>
    </source>
</evidence>
<feature type="transmembrane region" description="Helical" evidence="8">
    <location>
        <begin position="21"/>
        <end position="39"/>
    </location>
</feature>
<dbReference type="GO" id="GO:0042760">
    <property type="term" value="P:very long-chain fatty acid catabolic process"/>
    <property type="evidence" value="ECO:0007669"/>
    <property type="project" value="TreeGrafter"/>
</dbReference>
<feature type="transmembrane region" description="Helical" evidence="8">
    <location>
        <begin position="95"/>
        <end position="113"/>
    </location>
</feature>
<dbReference type="PROSITE" id="PS00211">
    <property type="entry name" value="ABC_TRANSPORTER_1"/>
    <property type="match status" value="1"/>
</dbReference>
<gene>
    <name evidence="11" type="ORF">STCU_04608</name>
    <name evidence="10" type="ORF">STCU_09046</name>
</gene>
<keyword evidence="6 8" id="KW-1133">Transmembrane helix</keyword>
<accession>S9TUU0</accession>
<keyword evidence="2" id="KW-0813">Transport</keyword>
<comment type="caution">
    <text evidence="10">The sequence shown here is derived from an EMBL/GenBank/DDBJ whole genome shotgun (WGS) entry which is preliminary data.</text>
</comment>
<organism evidence="10 12">
    <name type="scientific">Strigomonas culicis</name>
    <dbReference type="NCBI Taxonomy" id="28005"/>
    <lineage>
        <taxon>Eukaryota</taxon>
        <taxon>Discoba</taxon>
        <taxon>Euglenozoa</taxon>
        <taxon>Kinetoplastea</taxon>
        <taxon>Metakinetoplastina</taxon>
        <taxon>Trypanosomatida</taxon>
        <taxon>Trypanosomatidae</taxon>
        <taxon>Strigomonadinae</taxon>
        <taxon>Strigomonas</taxon>
    </lineage>
</organism>
<dbReference type="PANTHER" id="PTHR11384:SF67">
    <property type="entry name" value="ATP-BINDING CASSETTE SUB-FAMILY D MEMBER 1"/>
    <property type="match status" value="1"/>
</dbReference>
<dbReference type="SUPFAM" id="SSF90123">
    <property type="entry name" value="ABC transporter transmembrane region"/>
    <property type="match status" value="1"/>
</dbReference>
<evidence type="ECO:0000313" key="12">
    <source>
        <dbReference type="Proteomes" id="UP000015354"/>
    </source>
</evidence>
<evidence type="ECO:0000256" key="1">
    <source>
        <dbReference type="ARBA" id="ARBA00008575"/>
    </source>
</evidence>
<dbReference type="InterPro" id="IPR036640">
    <property type="entry name" value="ABC1_TM_sf"/>
</dbReference>
<evidence type="ECO:0000256" key="8">
    <source>
        <dbReference type="SAM" id="Phobius"/>
    </source>
</evidence>
<dbReference type="CDD" id="cd03223">
    <property type="entry name" value="ABCD_peroxisomal_ALDP"/>
    <property type="match status" value="1"/>
</dbReference>
<dbReference type="GO" id="GO:0005778">
    <property type="term" value="C:peroxisomal membrane"/>
    <property type="evidence" value="ECO:0007669"/>
    <property type="project" value="TreeGrafter"/>
</dbReference>
<evidence type="ECO:0000256" key="6">
    <source>
        <dbReference type="ARBA" id="ARBA00022989"/>
    </source>
</evidence>
<dbReference type="GO" id="GO:0016887">
    <property type="term" value="F:ATP hydrolysis activity"/>
    <property type="evidence" value="ECO:0007669"/>
    <property type="project" value="InterPro"/>
</dbReference>
<protein>
    <submittedName>
        <fullName evidence="10">ATP-binding protein cassette, subfamily D (ALD), member 2</fullName>
    </submittedName>
</protein>
<dbReference type="InterPro" id="IPR027417">
    <property type="entry name" value="P-loop_NTPase"/>
</dbReference>
<evidence type="ECO:0000256" key="5">
    <source>
        <dbReference type="ARBA" id="ARBA00022840"/>
    </source>
</evidence>
<dbReference type="PANTHER" id="PTHR11384">
    <property type="entry name" value="ATP-BINDING CASSETTE, SUB-FAMILY D MEMBER"/>
    <property type="match status" value="1"/>
</dbReference>
<dbReference type="GO" id="GO:0006635">
    <property type="term" value="P:fatty acid beta-oxidation"/>
    <property type="evidence" value="ECO:0007669"/>
    <property type="project" value="TreeGrafter"/>
</dbReference>
<evidence type="ECO:0000259" key="9">
    <source>
        <dbReference type="PROSITE" id="PS50893"/>
    </source>
</evidence>
<dbReference type="InterPro" id="IPR011527">
    <property type="entry name" value="ABC1_TM_dom"/>
</dbReference>
<proteinExistence type="inferred from homology"/>
<dbReference type="Gene3D" id="3.40.50.300">
    <property type="entry name" value="P-loop containing nucleotide triphosphate hydrolases"/>
    <property type="match status" value="1"/>
</dbReference>
<reference evidence="10" key="2">
    <citation type="submission" date="2013-03" db="EMBL/GenBank/DDBJ databases">
        <authorList>
            <person name="Motta M.C.M."/>
            <person name="Martins A.C.A."/>
            <person name="Preta C.M.C.C."/>
            <person name="Silva R."/>
            <person name="de Souza S.S."/>
            <person name="Klein C.C."/>
            <person name="de Almeida L.G.P."/>
            <person name="Cunha O.L."/>
            <person name="Colabardini A.C."/>
            <person name="Lima B.A."/>
            <person name="Machado C.R."/>
            <person name="Soares C.M.A."/>
            <person name="de Menezes C.B.A."/>
            <person name="Bartolomeu D.C."/>
            <person name="Grisard E.C."/>
            <person name="Fantinatti-Garboggini F."/>
            <person name="Rodrigues-Luiz G.F."/>
            <person name="Wagner G."/>
            <person name="Goldman G.H."/>
            <person name="Fietto J.L.R."/>
            <person name="Ciapina L.P."/>
            <person name="Brocchi M."/>
            <person name="Elias M.C."/>
            <person name="Goldman M.H.S."/>
            <person name="Sagot M.-F."/>
            <person name="Pereira M."/>
            <person name="Stoco P.H."/>
            <person name="Teixeira S.M.R."/>
            <person name="de Mendonca-Neto R.P."/>
            <person name="Maciel T.E.F."/>
            <person name="Mendes T.A.O."/>
            <person name="Urmenyi T.P."/>
            <person name="Teixeira M.M.G."/>
            <person name="de Camargo E.F.P."/>
            <person name="de Sousa W."/>
            <person name="Schenkman S."/>
            <person name="de Vasconcelos A.T.R."/>
        </authorList>
    </citation>
    <scope>NUCLEOTIDE SEQUENCE</scope>
</reference>
<keyword evidence="7 8" id="KW-0472">Membrane</keyword>
<name>S9TUU0_9TRYP</name>
<dbReference type="Pfam" id="PF06472">
    <property type="entry name" value="ABC_membrane_2"/>
    <property type="match status" value="1"/>
</dbReference>
<dbReference type="GO" id="GO:0005324">
    <property type="term" value="F:long-chain fatty acid transmembrane transporter activity"/>
    <property type="evidence" value="ECO:0007669"/>
    <property type="project" value="TreeGrafter"/>
</dbReference>
<feature type="domain" description="ABC transporter" evidence="9">
    <location>
        <begin position="456"/>
        <end position="681"/>
    </location>
</feature>
<comment type="similarity">
    <text evidence="1">Belongs to the ABC transporter superfamily. ABCD family. Peroxisomal fatty acyl CoA transporter (TC 3.A.1.203) subfamily.</text>
</comment>
<dbReference type="PROSITE" id="PS50893">
    <property type="entry name" value="ABC_TRANSPORTER_2"/>
    <property type="match status" value="1"/>
</dbReference>
<dbReference type="SUPFAM" id="SSF52540">
    <property type="entry name" value="P-loop containing nucleoside triphosphate hydrolases"/>
    <property type="match status" value="1"/>
</dbReference>
<evidence type="ECO:0000313" key="11">
    <source>
        <dbReference type="EMBL" id="EPY29334.1"/>
    </source>
</evidence>
<dbReference type="EMBL" id="ATMH01004608">
    <property type="protein sequence ID" value="EPY29334.1"/>
    <property type="molecule type" value="Genomic_DNA"/>
</dbReference>
<dbReference type="Proteomes" id="UP000015354">
    <property type="component" value="Unassembled WGS sequence"/>
</dbReference>
<dbReference type="GO" id="GO:0015910">
    <property type="term" value="P:long-chain fatty acid import into peroxisome"/>
    <property type="evidence" value="ECO:0007669"/>
    <property type="project" value="TreeGrafter"/>
</dbReference>
<dbReference type="Pfam" id="PF00005">
    <property type="entry name" value="ABC_tran"/>
    <property type="match status" value="1"/>
</dbReference>
<evidence type="ECO:0000256" key="3">
    <source>
        <dbReference type="ARBA" id="ARBA00022692"/>
    </source>
</evidence>
<feature type="transmembrane region" description="Helical" evidence="8">
    <location>
        <begin position="134"/>
        <end position="151"/>
    </location>
</feature>
<dbReference type="InterPro" id="IPR003593">
    <property type="entry name" value="AAA+_ATPase"/>
</dbReference>
<dbReference type="AlphaFoldDB" id="S9TUU0"/>
<keyword evidence="3 8" id="KW-0812">Transmembrane</keyword>
<evidence type="ECO:0000256" key="2">
    <source>
        <dbReference type="ARBA" id="ARBA00022448"/>
    </source>
</evidence>
<keyword evidence="4" id="KW-0547">Nucleotide-binding</keyword>
<dbReference type="GO" id="GO:0005524">
    <property type="term" value="F:ATP binding"/>
    <property type="evidence" value="ECO:0007669"/>
    <property type="project" value="UniProtKB-KW"/>
</dbReference>
<dbReference type="GO" id="GO:0140359">
    <property type="term" value="F:ABC-type transporter activity"/>
    <property type="evidence" value="ECO:0007669"/>
    <property type="project" value="InterPro"/>
</dbReference>
<dbReference type="InterPro" id="IPR017871">
    <property type="entry name" value="ABC_transporter-like_CS"/>
</dbReference>
<dbReference type="GO" id="GO:0007031">
    <property type="term" value="P:peroxisome organization"/>
    <property type="evidence" value="ECO:0007669"/>
    <property type="project" value="TreeGrafter"/>
</dbReference>
<evidence type="ECO:0000313" key="10">
    <source>
        <dbReference type="EMBL" id="EPY20329.1"/>
    </source>
</evidence>